<dbReference type="GO" id="GO:0016740">
    <property type="term" value="F:transferase activity"/>
    <property type="evidence" value="ECO:0007669"/>
    <property type="project" value="UniProtKB-KW"/>
</dbReference>
<keyword evidence="2" id="KW-0808">Transferase</keyword>
<evidence type="ECO:0000259" key="1">
    <source>
        <dbReference type="Pfam" id="PF13439"/>
    </source>
</evidence>
<evidence type="ECO:0000313" key="3">
    <source>
        <dbReference type="Proteomes" id="UP001180487"/>
    </source>
</evidence>
<dbReference type="InterPro" id="IPR017522">
    <property type="entry name" value="Sugar_tfrase_PEP-CTERM_Stp2"/>
</dbReference>
<dbReference type="EMBL" id="JAVDXT010000002">
    <property type="protein sequence ID" value="MDR7377290.1"/>
    <property type="molecule type" value="Genomic_DNA"/>
</dbReference>
<dbReference type="RefSeq" id="WP_310372951.1">
    <property type="nucleotide sequence ID" value="NZ_JAVDXT010000002.1"/>
</dbReference>
<reference evidence="2 3" key="1">
    <citation type="submission" date="2023-07" db="EMBL/GenBank/DDBJ databases">
        <title>Sorghum-associated microbial communities from plants grown in Nebraska, USA.</title>
        <authorList>
            <person name="Schachtman D."/>
        </authorList>
    </citation>
    <scope>NUCLEOTIDE SEQUENCE [LARGE SCALE GENOMIC DNA]</scope>
    <source>
        <strain evidence="2 3">BE313</strain>
    </source>
</reference>
<dbReference type="PANTHER" id="PTHR12526">
    <property type="entry name" value="GLYCOSYLTRANSFERASE"/>
    <property type="match status" value="1"/>
</dbReference>
<protein>
    <submittedName>
        <fullName evidence="2">Sugar transferase (PEP-CTERM/EpsH1 system associated)</fullName>
    </submittedName>
</protein>
<dbReference type="PANTHER" id="PTHR12526:SF630">
    <property type="entry name" value="GLYCOSYLTRANSFERASE"/>
    <property type="match status" value="1"/>
</dbReference>
<organism evidence="2 3">
    <name type="scientific">Rhodoferax ferrireducens</name>
    <dbReference type="NCBI Taxonomy" id="192843"/>
    <lineage>
        <taxon>Bacteria</taxon>
        <taxon>Pseudomonadati</taxon>
        <taxon>Pseudomonadota</taxon>
        <taxon>Betaproteobacteria</taxon>
        <taxon>Burkholderiales</taxon>
        <taxon>Comamonadaceae</taxon>
        <taxon>Rhodoferax</taxon>
    </lineage>
</organism>
<proteinExistence type="predicted"/>
<name>A0ABU2C7H4_9BURK</name>
<dbReference type="Pfam" id="PF13439">
    <property type="entry name" value="Glyco_transf_4"/>
    <property type="match status" value="1"/>
</dbReference>
<gene>
    <name evidence="2" type="ORF">J2X19_001969</name>
</gene>
<dbReference type="Gene3D" id="3.40.50.2000">
    <property type="entry name" value="Glycogen Phosphorylase B"/>
    <property type="match status" value="2"/>
</dbReference>
<evidence type="ECO:0000313" key="2">
    <source>
        <dbReference type="EMBL" id="MDR7377290.1"/>
    </source>
</evidence>
<keyword evidence="3" id="KW-1185">Reference proteome</keyword>
<dbReference type="SUPFAM" id="SSF53756">
    <property type="entry name" value="UDP-Glycosyltransferase/glycogen phosphorylase"/>
    <property type="match status" value="1"/>
</dbReference>
<dbReference type="InterPro" id="IPR028098">
    <property type="entry name" value="Glyco_trans_4-like_N"/>
</dbReference>
<feature type="domain" description="Glycosyltransferase subfamily 4-like N-terminal" evidence="1">
    <location>
        <begin position="21"/>
        <end position="179"/>
    </location>
</feature>
<comment type="caution">
    <text evidence="2">The sequence shown here is derived from an EMBL/GenBank/DDBJ whole genome shotgun (WGS) entry which is preliminary data.</text>
</comment>
<accession>A0ABU2C7H4</accession>
<dbReference type="Proteomes" id="UP001180487">
    <property type="component" value="Unassembled WGS sequence"/>
</dbReference>
<dbReference type="Pfam" id="PF13692">
    <property type="entry name" value="Glyco_trans_1_4"/>
    <property type="match status" value="1"/>
</dbReference>
<dbReference type="NCBIfam" id="TIGR03088">
    <property type="entry name" value="stp2"/>
    <property type="match status" value="1"/>
</dbReference>
<sequence>MATVTDKRPLVLHVVYRFDTGGLENGVVNLINHMPINAYRHVILALTEVTDFRHRITRGDVDFFALNKSPGHAFKLYPQLFRIFRKLRPDIVHTRNLAALEVVVPAWFAGVRVRIHGEHGRDVGDLDGSNRKFQWIRRIYSPFVNHYLALSRDLACYLVERVKISPAKVTQVYNGVDLALFSPSQGRRYLTVVGCPFVGPDLWIAGTVGRMQTVKDQVTLAYAFVRVLEKAPVLRSRLRLVLVGDGDLRAQCQAVLDAAGVSDLAWLPGERSDVPDIMRSLDCFVLPSLAEGISNTILEAMASGLPVVATDVGGNADLVVHGITGHIVPAANVEAMALSLLQLASEPELARSMGLAGRLRVFEKFSLQAMVGTYQGLYDQLLRPVLGNLQLPPTTR</sequence>